<gene>
    <name evidence="1" type="ORF">E3N88_10001</name>
</gene>
<evidence type="ECO:0000313" key="2">
    <source>
        <dbReference type="Proteomes" id="UP000326396"/>
    </source>
</evidence>
<reference evidence="1 2" key="1">
    <citation type="submission" date="2019-05" db="EMBL/GenBank/DDBJ databases">
        <title>Mikania micrantha, genome provides insights into the molecular mechanism of rapid growth.</title>
        <authorList>
            <person name="Liu B."/>
        </authorList>
    </citation>
    <scope>NUCLEOTIDE SEQUENCE [LARGE SCALE GENOMIC DNA]</scope>
    <source>
        <strain evidence="1">NLD-2019</strain>
        <tissue evidence="1">Leaf</tissue>
    </source>
</reference>
<protein>
    <submittedName>
        <fullName evidence="1">Uncharacterized protein</fullName>
    </submittedName>
</protein>
<accession>A0A5N6P9F9</accession>
<proteinExistence type="predicted"/>
<comment type="caution">
    <text evidence="1">The sequence shown here is derived from an EMBL/GenBank/DDBJ whole genome shotgun (WGS) entry which is preliminary data.</text>
</comment>
<dbReference type="AlphaFoldDB" id="A0A5N6P9F9"/>
<keyword evidence="2" id="KW-1185">Reference proteome</keyword>
<sequence length="80" mass="8993">MEEDVVIKLVVEEARLEEEEDVEEVLDIEAMTRVNQNAMNVVNMVTSDMNALRERKVGIQSTAASVAVRGVMFGSRHPYI</sequence>
<dbReference type="Proteomes" id="UP000326396">
    <property type="component" value="Linkage Group LG13"/>
</dbReference>
<evidence type="ECO:0000313" key="1">
    <source>
        <dbReference type="EMBL" id="KAD6118730.1"/>
    </source>
</evidence>
<name>A0A5N6P9F9_9ASTR</name>
<organism evidence="1 2">
    <name type="scientific">Mikania micrantha</name>
    <name type="common">bitter vine</name>
    <dbReference type="NCBI Taxonomy" id="192012"/>
    <lineage>
        <taxon>Eukaryota</taxon>
        <taxon>Viridiplantae</taxon>
        <taxon>Streptophyta</taxon>
        <taxon>Embryophyta</taxon>
        <taxon>Tracheophyta</taxon>
        <taxon>Spermatophyta</taxon>
        <taxon>Magnoliopsida</taxon>
        <taxon>eudicotyledons</taxon>
        <taxon>Gunneridae</taxon>
        <taxon>Pentapetalae</taxon>
        <taxon>asterids</taxon>
        <taxon>campanulids</taxon>
        <taxon>Asterales</taxon>
        <taxon>Asteraceae</taxon>
        <taxon>Asteroideae</taxon>
        <taxon>Heliantheae alliance</taxon>
        <taxon>Eupatorieae</taxon>
        <taxon>Mikania</taxon>
    </lineage>
</organism>
<dbReference type="EMBL" id="SZYD01000005">
    <property type="protein sequence ID" value="KAD6118730.1"/>
    <property type="molecule type" value="Genomic_DNA"/>
</dbReference>